<name>A0A1T3NK35_9ACTN</name>
<evidence type="ECO:0000256" key="1">
    <source>
        <dbReference type="SAM" id="MobiDB-lite"/>
    </source>
</evidence>
<feature type="region of interest" description="Disordered" evidence="1">
    <location>
        <begin position="119"/>
        <end position="138"/>
    </location>
</feature>
<proteinExistence type="predicted"/>
<feature type="region of interest" description="Disordered" evidence="1">
    <location>
        <begin position="52"/>
        <end position="114"/>
    </location>
</feature>
<sequence>MATYTREADVLRERFATLSVELAENDAQLKTVQARRVVLAEVLDEMDARISGPVATSPTVPGAELWKADSVGGEPPDGEGRASIIESSEPRDRSAVEPGGTRAGHASWATRSRDCRRPRVGRCVLGGDRKPRRRDAAA</sequence>
<accession>A0A1T3NK35</accession>
<reference evidence="2 3" key="1">
    <citation type="submission" date="2017-03" db="EMBL/GenBank/DDBJ databases">
        <title>Draft genome sequence of Streptomyces scabrisporus NF3, endophyte isolated from Amphipterygium adstringens.</title>
        <authorList>
            <person name="Vazquez M."/>
            <person name="Ceapa C.D."/>
            <person name="Rodriguez Luna D."/>
            <person name="Sanchez Esquivel S."/>
        </authorList>
    </citation>
    <scope>NUCLEOTIDE SEQUENCE [LARGE SCALE GENOMIC DNA]</scope>
    <source>
        <strain evidence="2 3">NF3</strain>
    </source>
</reference>
<keyword evidence="3" id="KW-1185">Reference proteome</keyword>
<evidence type="ECO:0000313" key="2">
    <source>
        <dbReference type="EMBL" id="OPC76991.1"/>
    </source>
</evidence>
<organism evidence="2 3">
    <name type="scientific">Embleya scabrispora</name>
    <dbReference type="NCBI Taxonomy" id="159449"/>
    <lineage>
        <taxon>Bacteria</taxon>
        <taxon>Bacillati</taxon>
        <taxon>Actinomycetota</taxon>
        <taxon>Actinomycetes</taxon>
        <taxon>Kitasatosporales</taxon>
        <taxon>Streptomycetaceae</taxon>
        <taxon>Embleya</taxon>
    </lineage>
</organism>
<evidence type="ECO:0000313" key="3">
    <source>
        <dbReference type="Proteomes" id="UP000190037"/>
    </source>
</evidence>
<comment type="caution">
    <text evidence="2">The sequence shown here is derived from an EMBL/GenBank/DDBJ whole genome shotgun (WGS) entry which is preliminary data.</text>
</comment>
<dbReference type="EMBL" id="MWQN01000004">
    <property type="protein sequence ID" value="OPC76991.1"/>
    <property type="molecule type" value="Genomic_DNA"/>
</dbReference>
<protein>
    <submittedName>
        <fullName evidence="2">Uncharacterized protein</fullName>
    </submittedName>
</protein>
<dbReference type="AlphaFoldDB" id="A0A1T3NK35"/>
<gene>
    <name evidence="2" type="ORF">B4N89_41130</name>
</gene>
<dbReference type="Proteomes" id="UP000190037">
    <property type="component" value="Unassembled WGS sequence"/>
</dbReference>